<name>A0ABV9QU11_9GAMM</name>
<accession>A0ABV9QU11</accession>
<proteinExistence type="predicted"/>
<reference evidence="4" key="1">
    <citation type="journal article" date="2019" name="Int. J. Syst. Evol. Microbiol.">
        <title>The Global Catalogue of Microorganisms (GCM) 10K type strain sequencing project: providing services to taxonomists for standard genome sequencing and annotation.</title>
        <authorList>
            <consortium name="The Broad Institute Genomics Platform"/>
            <consortium name="The Broad Institute Genome Sequencing Center for Infectious Disease"/>
            <person name="Wu L."/>
            <person name="Ma J."/>
        </authorList>
    </citation>
    <scope>NUCLEOTIDE SEQUENCE [LARGE SCALE GENOMIC DNA]</scope>
    <source>
        <strain evidence="4">CCUG 30340</strain>
    </source>
</reference>
<keyword evidence="4" id="KW-1185">Reference proteome</keyword>
<feature type="signal peptide" evidence="2">
    <location>
        <begin position="1"/>
        <end position="22"/>
    </location>
</feature>
<feature type="compositionally biased region" description="Low complexity" evidence="1">
    <location>
        <begin position="94"/>
        <end position="103"/>
    </location>
</feature>
<evidence type="ECO:0000313" key="4">
    <source>
        <dbReference type="Proteomes" id="UP001595886"/>
    </source>
</evidence>
<sequence length="173" mass="18125">MSRRTWLGIGLAAAFAGGLASAAPPNESTVAARLRALEQRVSELEAKAGESPSAELERRVAALERKVGAAAPATAAAPNTLEQRVSKLEDKTTAPAASAAPAAPAAPPRWQDAKNWTALRMGMTWSQVKQLLGVPGKVKAGVFGDVMYFPDDKGGSVEFDRDGRVAAWSRTGK</sequence>
<dbReference type="Proteomes" id="UP001595886">
    <property type="component" value="Unassembled WGS sequence"/>
</dbReference>
<dbReference type="RefSeq" id="WP_380020372.1">
    <property type="nucleotide sequence ID" value="NZ_JBHSHD010000007.1"/>
</dbReference>
<keyword evidence="2" id="KW-0732">Signal</keyword>
<organism evidence="3 4">
    <name type="scientific">Dokdonella ginsengisoli</name>
    <dbReference type="NCBI Taxonomy" id="363846"/>
    <lineage>
        <taxon>Bacteria</taxon>
        <taxon>Pseudomonadati</taxon>
        <taxon>Pseudomonadota</taxon>
        <taxon>Gammaproteobacteria</taxon>
        <taxon>Lysobacterales</taxon>
        <taxon>Rhodanobacteraceae</taxon>
        <taxon>Dokdonella</taxon>
    </lineage>
</organism>
<evidence type="ECO:0000313" key="3">
    <source>
        <dbReference type="EMBL" id="MFC4820515.1"/>
    </source>
</evidence>
<feature type="region of interest" description="Disordered" evidence="1">
    <location>
        <begin position="69"/>
        <end position="109"/>
    </location>
</feature>
<comment type="caution">
    <text evidence="3">The sequence shown here is derived from an EMBL/GenBank/DDBJ whole genome shotgun (WGS) entry which is preliminary data.</text>
</comment>
<feature type="chain" id="PRO_5047107096" evidence="2">
    <location>
        <begin position="23"/>
        <end position="173"/>
    </location>
</feature>
<evidence type="ECO:0000256" key="1">
    <source>
        <dbReference type="SAM" id="MobiDB-lite"/>
    </source>
</evidence>
<feature type="compositionally biased region" description="Low complexity" evidence="1">
    <location>
        <begin position="69"/>
        <end position="78"/>
    </location>
</feature>
<protein>
    <submittedName>
        <fullName evidence="3">Uncharacterized protein</fullName>
    </submittedName>
</protein>
<evidence type="ECO:0000256" key="2">
    <source>
        <dbReference type="SAM" id="SignalP"/>
    </source>
</evidence>
<dbReference type="Gene3D" id="1.20.1270.70">
    <property type="entry name" value="Designed single chain three-helix bundle"/>
    <property type="match status" value="1"/>
</dbReference>
<dbReference type="EMBL" id="JBHSHD010000007">
    <property type="protein sequence ID" value="MFC4820515.1"/>
    <property type="molecule type" value="Genomic_DNA"/>
</dbReference>
<gene>
    <name evidence="3" type="ORF">ACFO6Q_09270</name>
</gene>